<feature type="transmembrane region" description="Helical" evidence="1">
    <location>
        <begin position="73"/>
        <end position="95"/>
    </location>
</feature>
<dbReference type="Proteomes" id="UP000032046">
    <property type="component" value="Unassembled WGS sequence"/>
</dbReference>
<dbReference type="PANTHER" id="PTHR28008:SF1">
    <property type="entry name" value="DOMAIN PROTEIN, PUTATIVE (AFU_ORTHOLOGUE AFUA_3G10980)-RELATED"/>
    <property type="match status" value="1"/>
</dbReference>
<evidence type="ECO:0000256" key="1">
    <source>
        <dbReference type="SAM" id="Phobius"/>
    </source>
</evidence>
<feature type="domain" description="VanZ-like" evidence="2">
    <location>
        <begin position="69"/>
        <end position="123"/>
    </location>
</feature>
<keyword evidence="4" id="KW-1185">Reference proteome</keyword>
<feature type="transmembrane region" description="Helical" evidence="1">
    <location>
        <begin position="43"/>
        <end position="61"/>
    </location>
</feature>
<dbReference type="PROSITE" id="PS51257">
    <property type="entry name" value="PROKAR_LIPOPROTEIN"/>
    <property type="match status" value="1"/>
</dbReference>
<gene>
    <name evidence="3" type="ORF">ST44_02880</name>
</gene>
<proteinExistence type="predicted"/>
<accession>A0A0D0I7H8</accession>
<sequence length="131" mass="15132">MRRIPQLMRFYPLSWLCIAIIWVACFCTPPHTSLDDVPFIDKWTHIAMYAGTCSVIWLEHLRRYRSSASPRRLLLWAWLAPVMMSGLIELLQAYCTGGRRSGDWLDFLANATGATLGCLLGYLAYRVKYNR</sequence>
<dbReference type="OrthoDB" id="1524985at2"/>
<evidence type="ECO:0000313" key="3">
    <source>
        <dbReference type="EMBL" id="KIP64163.1"/>
    </source>
</evidence>
<dbReference type="InterPro" id="IPR006976">
    <property type="entry name" value="VanZ-like"/>
</dbReference>
<keyword evidence="1" id="KW-1133">Transmembrane helix</keyword>
<dbReference type="Pfam" id="PF04892">
    <property type="entry name" value="VanZ"/>
    <property type="match status" value="1"/>
</dbReference>
<evidence type="ECO:0000313" key="4">
    <source>
        <dbReference type="Proteomes" id="UP000032046"/>
    </source>
</evidence>
<organism evidence="3 4">
    <name type="scientific">Prevotella pectinovora</name>
    <dbReference type="NCBI Taxonomy" id="1602169"/>
    <lineage>
        <taxon>Bacteria</taxon>
        <taxon>Pseudomonadati</taxon>
        <taxon>Bacteroidota</taxon>
        <taxon>Bacteroidia</taxon>
        <taxon>Bacteroidales</taxon>
        <taxon>Prevotellaceae</taxon>
        <taxon>Prevotella</taxon>
    </lineage>
</organism>
<dbReference type="STRING" id="1602171.ST44_02880"/>
<reference evidence="3 4" key="1">
    <citation type="submission" date="2015-01" db="EMBL/GenBank/DDBJ databases">
        <title>Comparative genomics of non-oral Prevotella species.</title>
        <authorList>
            <person name="Accetto T."/>
            <person name="Nograsek B."/>
            <person name="Avgustin G."/>
        </authorList>
    </citation>
    <scope>NUCLEOTIDE SEQUENCE [LARGE SCALE GENOMIC DNA]</scope>
    <source>
        <strain evidence="3 4">P5-119</strain>
    </source>
</reference>
<dbReference type="GeneID" id="93484688"/>
<evidence type="ECO:0000259" key="2">
    <source>
        <dbReference type="Pfam" id="PF04892"/>
    </source>
</evidence>
<dbReference type="EMBL" id="JXQK01000031">
    <property type="protein sequence ID" value="KIP64163.1"/>
    <property type="molecule type" value="Genomic_DNA"/>
</dbReference>
<dbReference type="PANTHER" id="PTHR28008">
    <property type="entry name" value="DOMAIN PROTEIN, PUTATIVE (AFU_ORTHOLOGUE AFUA_3G10980)-RELATED"/>
    <property type="match status" value="1"/>
</dbReference>
<keyword evidence="1" id="KW-0812">Transmembrane</keyword>
<keyword evidence="1" id="KW-0472">Membrane</keyword>
<dbReference type="RefSeq" id="WP_022316834.1">
    <property type="nucleotide sequence ID" value="NZ_JAXESS010000081.1"/>
</dbReference>
<name>A0A0D0I7H8_9BACT</name>
<protein>
    <recommendedName>
        <fullName evidence="2">VanZ-like domain-containing protein</fullName>
    </recommendedName>
</protein>
<comment type="caution">
    <text evidence="3">The sequence shown here is derived from an EMBL/GenBank/DDBJ whole genome shotgun (WGS) entry which is preliminary data.</text>
</comment>
<dbReference type="AlphaFoldDB" id="A0A0D0I7H8"/>
<feature type="transmembrane region" description="Helical" evidence="1">
    <location>
        <begin position="107"/>
        <end position="125"/>
    </location>
</feature>